<feature type="compositionally biased region" description="Basic and acidic residues" evidence="1">
    <location>
        <begin position="1121"/>
        <end position="1136"/>
    </location>
</feature>
<organism evidence="2 3">
    <name type="scientific">Plasmodium berghei</name>
    <dbReference type="NCBI Taxonomy" id="5821"/>
    <lineage>
        <taxon>Eukaryota</taxon>
        <taxon>Sar</taxon>
        <taxon>Alveolata</taxon>
        <taxon>Apicomplexa</taxon>
        <taxon>Aconoidasida</taxon>
        <taxon>Haemosporida</taxon>
        <taxon>Plasmodiidae</taxon>
        <taxon>Plasmodium</taxon>
        <taxon>Plasmodium (Vinckeia)</taxon>
    </lineage>
</organism>
<feature type="region of interest" description="Disordered" evidence="1">
    <location>
        <begin position="1121"/>
        <end position="1164"/>
    </location>
</feature>
<feature type="region of interest" description="Disordered" evidence="1">
    <location>
        <begin position="2287"/>
        <end position="2341"/>
    </location>
</feature>
<feature type="region of interest" description="Disordered" evidence="1">
    <location>
        <begin position="1709"/>
        <end position="1741"/>
    </location>
</feature>
<feature type="compositionally biased region" description="Basic and acidic residues" evidence="1">
    <location>
        <begin position="2325"/>
        <end position="2341"/>
    </location>
</feature>
<feature type="region of interest" description="Disordered" evidence="1">
    <location>
        <begin position="1331"/>
        <end position="1353"/>
    </location>
</feature>
<feature type="compositionally biased region" description="Low complexity" evidence="1">
    <location>
        <begin position="1139"/>
        <end position="1152"/>
    </location>
</feature>
<feature type="compositionally biased region" description="Low complexity" evidence="1">
    <location>
        <begin position="787"/>
        <end position="798"/>
    </location>
</feature>
<evidence type="ECO:0000313" key="2">
    <source>
        <dbReference type="EMBL" id="SCN28554.1"/>
    </source>
</evidence>
<dbReference type="EMBL" id="LT614640">
    <property type="protein sequence ID" value="SCN28554.1"/>
    <property type="molecule type" value="Genomic_DNA"/>
</dbReference>
<reference evidence="2 3" key="1">
    <citation type="submission" date="2016-05" db="EMBL/GenBank/DDBJ databases">
        <authorList>
            <consortium name="Pathogen Informatics"/>
        </authorList>
    </citation>
    <scope>NUCLEOTIDE SEQUENCE [LARGE SCALE GENOMIC DNA]</scope>
    <source>
        <strain evidence="2 3">NK65e</strain>
    </source>
</reference>
<name>A0A1D3Q7R6_PLABE</name>
<proteinExistence type="predicted"/>
<sequence>MISDIQNHSDDESKNNKPFLLFMINNNKEKLNIDMHNIKEKDKLNFNLNKTQENTSATNNNNNTNDKTIYESSVCNVKNVGHDIIPCIFMDEKENKVKNFKQDETYGMKYSKRINDDLQKSNLITMGDDKNSKFEKNDDYININNKISDHIKNNTNYSSNDSTSDSSHNNNMFYEDILSSPNSQMSVLNSNDSENCQLMDVNSTEIVQNLKNNIKINLKTFKKNNIYENSMNTGIQSDQLSINESTYKNCNIYNKDCTAINYIKNSSNYTDQNKNSQNSDEDKERGIHHKIDDNKKYTMSYVNRNKRNNIIIGDEKYINVDNRYNKIIEKQTDKMFIKNSVKINKSESNQTEIKNNDKDQGKCDVEIVDDIIKQHNNRFKNKKEIKSIKNKLVNKRKLTMEKIIKEIHKWEKVNYTYDRLKKWNISEKNRCINIYGNRVHIIRCLKNKYNNMNNYIIFNNSTHKMGNHAVLKQDNEKIENSIESKVGKFEQNHKQCNDNNKEKYIGEHKNTDVKSGIDNSSYIKKYITLKRIKERFLSCKTKCNNFDEGNKSRNIKNNKIHKKKGKAHKNKTNKNNLYTLFENKNDGYRNIVTTHKIGKEETKRDPQNTLIKNGHIGLVTNQLSNSSKKNEEPNNDKSINIIQENKKTQINVDEETKHNYSLNRTNCSNYDLKINNEHSGQNINNNNDNKNVLKCTISGYIGSKDKNILTNKAIDNQNELNMLQIKDDHSNNTKINQTDIMQDGHIKCKEGNIDEILYSSKNDFNTNLNILNENPKNVVIENSTQITSNQSKTNNKNSDQTSNHVNNENSKHIYQSNTNINIEDSLICANEINMKSLHNNNDQIEENRLSSNTNMLNYIISILGNGSHGFCDTFVNGNNYKKNSSYEITIGNNKSENDVSKNNECSDKVHTNLPLFGGINRYVTCPYNSQIVKTNQMMVQNEYPITTISKNMNNNMVILYNNKNNDNKSSNISMSLNSYCSHINKYHGHIMNYCNNNYYYSIFPNMLSNFYNNFYQFSPIITSNSDNYDYIANNDKNNIYSRKYNINDENNNINEINGLNIINSPNLLNIEINNDYKIGYINDENDNYFNPTYMNQFNAKLDHEKHLDSINKETNIDAIDDKSSKNEFENKRKIEDTNNDIIGNNDGTNNENGENDENNYKNNSLKENNNIEELDKNISIDHACNGNGSISIKNDLNNERIRNGIIEGNIKNVECHNGELIKLNKIYNNNGHEYEYINNRKSDEFYKNEGNNNCEIVSNDGKNEICSSSQNAKQKRHNILESNISNFIEGETYTENKNSANFMNNYDGILGDNNTNNNIIDDVNIRDIDKENDNSNNFNGSKNSSNVNNNIYENNNSENIISTHQNHGNLNGHSNFPFSYMNQETTNINNIKFENNDINLNTDLLDNSNNIAYDNNNNNIQKDSQHNMCYPLLNNVLHNYSDNNHYYNTQLLFGKYETNFENINKNYKINNGYINHYHQLENGDMMNVGLDNSSSNYCNNESNENSNNHSSTYCDGYCNGEYENCNNSGMVCILENNQNNNLSGSEDIQNVNINFNGLNMPFNNAYMENTQNNNNLNYFNNGNNCNIYELNSNFQNMSDDNNNINIDIYNNCNSGKIENCNNYDNSTTYIYTNTISAPVDTNNDNYENFLWNISKVCNNVGNLCYTFISNTNPFAQGMSNNLENSLEKMNNFGNVYTCLENMNNEENFKNTENGGHLENKKKSQNANNKSISTGIHNDDHINSSNEAFGSENGNSYNNNVKDNIMINNNPTSENTKNNITDIINENKHYGCSWNSFDYPIKAEIDETHLINIYNNLYENQQINMIDDSNIAKNIYSNDAIYAYLNTTNYLDALNNFNNSMKFCFINNKLNNINYENNNYENNYCVKDISDKSNNSNTEGITINNICDDQMDQNNNNSNNIPKQRVLNSSIGEHFNSSFEAYSSRLSKENYEVNCYQSSSYSGNNSNASHNYDVCVNGQRKAGKNTKTVNRTKMKKTNCKPGRVVNKTKINQNKKNLGKSNKIAPTNHSRFNMNCCKKEKNGTEGNENNCLNWNDCNKTGANCRMITTRNQIKNSNSSVININREEHDDENNSAINLINNKRGRRQKIMKRDNMDKRGKRCKKEKKKNIVKEGELKLTYKERRYNKKQEMKRKKYETQKSLLSNLDDNIKEMVDEIVKTSFLLPEKGLKGRYALDYNHPIHSVWKDSTRGHCSWRCRCRWWENGRRLSKNFNVKRFGNECALRLAVAMKLHKSTPKEQEHLLKQQREFLKLCYKNRWINNEEKCIDNNNDNNIKNGVETSPENTVNKNIDNKSNDAHTNSSDDETSDKCNKNSVLHDECSSE</sequence>
<feature type="region of interest" description="Disordered" evidence="1">
    <location>
        <begin position="150"/>
        <end position="174"/>
    </location>
</feature>
<feature type="compositionally biased region" description="Polar residues" evidence="1">
    <location>
        <begin position="2296"/>
        <end position="2307"/>
    </location>
</feature>
<dbReference type="VEuPathDB" id="PlasmoDB:PBANKA_1437500"/>
<feature type="compositionally biased region" description="Low complexity" evidence="1">
    <location>
        <begin position="1334"/>
        <end position="1353"/>
    </location>
</feature>
<protein>
    <submittedName>
        <fullName evidence="2">Transcription factor with AP2 domain(S)</fullName>
    </submittedName>
</protein>
<dbReference type="Proteomes" id="UP000220214">
    <property type="component" value="Chromosome 14"/>
</dbReference>
<evidence type="ECO:0000313" key="3">
    <source>
        <dbReference type="Proteomes" id="UP000220214"/>
    </source>
</evidence>
<feature type="region of interest" description="Disordered" evidence="1">
    <location>
        <begin position="786"/>
        <end position="807"/>
    </location>
</feature>
<feature type="compositionally biased region" description="Low complexity" evidence="1">
    <location>
        <begin position="153"/>
        <end position="171"/>
    </location>
</feature>
<gene>
    <name evidence="2" type="primary">AP2-G</name>
    <name evidence="2" type="ORF">PBNK65E_000455200</name>
</gene>
<evidence type="ECO:0000256" key="1">
    <source>
        <dbReference type="SAM" id="MobiDB-lite"/>
    </source>
</evidence>
<dbReference type="Gene3D" id="1.20.5.2050">
    <property type="match status" value="1"/>
</dbReference>
<accession>A0A1D3Q7R6</accession>